<dbReference type="PANTHER" id="PTHR42953">
    <property type="entry name" value="HIGH-AFFINITY ZINC UPTAKE SYSTEM PROTEIN ZNUA-RELATED"/>
    <property type="match status" value="1"/>
</dbReference>
<sequence>MSRRPIAAAFFVVSALLTAVTVGCSPADQSPAWPAKPGLKVLASFAPIQCLVMNVAGDDANVQVLFGDEGPHHIKDNPGHVKLFAGADVVYTNGLGLETRNVKTIQKATSKQVPVVALGDLLPENMRLMGGCDCCKDEDGKEGEHDHEHGDFDPHVWLGIDQAVKMVEAIRDDLQKRDPAHADNYATRATAYIAKLNNVKADGQAMMKDKSEKQFISFHDSLSYFAKNFGLKAPEVIQLVPGQEPTQKQLTSLMDRCEKKKIRVIAIEPQYGSGTSAKAVADALKVKGLSDVQMIVVDPLETTAEGEFNAGWYEAKMRANLEALAKALK</sequence>
<name>A0A5C1AIU9_9BACT</name>
<dbReference type="InterPro" id="IPR006127">
    <property type="entry name" value="ZnuA-like"/>
</dbReference>
<dbReference type="Pfam" id="PF01297">
    <property type="entry name" value="ZnuA"/>
    <property type="match status" value="1"/>
</dbReference>
<dbReference type="AlphaFoldDB" id="A0A5C1AIU9"/>
<proteinExistence type="inferred from homology"/>
<evidence type="ECO:0000256" key="4">
    <source>
        <dbReference type="RuleBase" id="RU003512"/>
    </source>
</evidence>
<dbReference type="GO" id="GO:0046872">
    <property type="term" value="F:metal ion binding"/>
    <property type="evidence" value="ECO:0007669"/>
    <property type="project" value="InterPro"/>
</dbReference>
<dbReference type="GO" id="GO:0030001">
    <property type="term" value="P:metal ion transport"/>
    <property type="evidence" value="ECO:0007669"/>
    <property type="project" value="InterPro"/>
</dbReference>
<gene>
    <name evidence="6" type="ORF">PX52LOC_05091</name>
</gene>
<dbReference type="EMBL" id="CP042425">
    <property type="protein sequence ID" value="QEL18077.1"/>
    <property type="molecule type" value="Genomic_DNA"/>
</dbReference>
<protein>
    <submittedName>
        <fullName evidence="6">Zinc ABC transporter substrate-binding protein</fullName>
    </submittedName>
</protein>
<dbReference type="PROSITE" id="PS51257">
    <property type="entry name" value="PROKAR_LIPOPROTEIN"/>
    <property type="match status" value="1"/>
</dbReference>
<evidence type="ECO:0000256" key="3">
    <source>
        <dbReference type="ARBA" id="ARBA00022729"/>
    </source>
</evidence>
<evidence type="ECO:0000256" key="5">
    <source>
        <dbReference type="SAM" id="SignalP"/>
    </source>
</evidence>
<evidence type="ECO:0000313" key="7">
    <source>
        <dbReference type="Proteomes" id="UP000324974"/>
    </source>
</evidence>
<reference evidence="7" key="1">
    <citation type="submission" date="2019-08" db="EMBL/GenBank/DDBJ databases">
        <title>Limnoglobus roseus gen. nov., sp. nov., a novel freshwater planctomycete with a giant genome from the family Gemmataceae.</title>
        <authorList>
            <person name="Kulichevskaya I.S."/>
            <person name="Naumoff D.G."/>
            <person name="Miroshnikov K."/>
            <person name="Ivanova A."/>
            <person name="Philippov D.A."/>
            <person name="Hakobyan A."/>
            <person name="Rijpstra I.C."/>
            <person name="Sinninghe Damste J.S."/>
            <person name="Liesack W."/>
            <person name="Dedysh S.N."/>
        </authorList>
    </citation>
    <scope>NUCLEOTIDE SEQUENCE [LARGE SCALE GENOMIC DNA]</scope>
    <source>
        <strain evidence="7">PX52</strain>
    </source>
</reference>
<evidence type="ECO:0000256" key="2">
    <source>
        <dbReference type="ARBA" id="ARBA00022448"/>
    </source>
</evidence>
<feature type="chain" id="PRO_5023143353" evidence="5">
    <location>
        <begin position="20"/>
        <end position="329"/>
    </location>
</feature>
<evidence type="ECO:0000256" key="1">
    <source>
        <dbReference type="ARBA" id="ARBA00011028"/>
    </source>
</evidence>
<keyword evidence="3 5" id="KW-0732">Signal</keyword>
<dbReference type="KEGG" id="lrs:PX52LOC_05091"/>
<evidence type="ECO:0000313" key="6">
    <source>
        <dbReference type="EMBL" id="QEL18077.1"/>
    </source>
</evidence>
<keyword evidence="2 4" id="KW-0813">Transport</keyword>
<dbReference type="InterPro" id="IPR050492">
    <property type="entry name" value="Bact_metal-bind_prot9"/>
</dbReference>
<dbReference type="Gene3D" id="3.40.50.1980">
    <property type="entry name" value="Nitrogenase molybdenum iron protein domain"/>
    <property type="match status" value="2"/>
</dbReference>
<dbReference type="InterPro" id="IPR006128">
    <property type="entry name" value="Lipoprotein_PsaA-like"/>
</dbReference>
<dbReference type="PRINTS" id="PR00690">
    <property type="entry name" value="ADHESNFAMILY"/>
</dbReference>
<feature type="signal peptide" evidence="5">
    <location>
        <begin position="1"/>
        <end position="19"/>
    </location>
</feature>
<accession>A0A5C1AIU9</accession>
<keyword evidence="7" id="KW-1185">Reference proteome</keyword>
<dbReference type="Proteomes" id="UP000324974">
    <property type="component" value="Chromosome"/>
</dbReference>
<dbReference type="OrthoDB" id="9810636at2"/>
<dbReference type="GO" id="GO:0007155">
    <property type="term" value="P:cell adhesion"/>
    <property type="evidence" value="ECO:0007669"/>
    <property type="project" value="InterPro"/>
</dbReference>
<dbReference type="SUPFAM" id="SSF53807">
    <property type="entry name" value="Helical backbone' metal receptor"/>
    <property type="match status" value="1"/>
</dbReference>
<comment type="similarity">
    <text evidence="1 4">Belongs to the bacterial solute-binding protein 9 family.</text>
</comment>
<dbReference type="RefSeq" id="WP_149112614.1">
    <property type="nucleotide sequence ID" value="NZ_CP042425.1"/>
</dbReference>
<dbReference type="PANTHER" id="PTHR42953:SF3">
    <property type="entry name" value="HIGH-AFFINITY ZINC UPTAKE SYSTEM PROTEIN ZNUA"/>
    <property type="match status" value="1"/>
</dbReference>
<organism evidence="6 7">
    <name type="scientific">Limnoglobus roseus</name>
    <dbReference type="NCBI Taxonomy" id="2598579"/>
    <lineage>
        <taxon>Bacteria</taxon>
        <taxon>Pseudomonadati</taxon>
        <taxon>Planctomycetota</taxon>
        <taxon>Planctomycetia</taxon>
        <taxon>Gemmatales</taxon>
        <taxon>Gemmataceae</taxon>
        <taxon>Limnoglobus</taxon>
    </lineage>
</organism>